<evidence type="ECO:0000256" key="1">
    <source>
        <dbReference type="ARBA" id="ARBA00004571"/>
    </source>
</evidence>
<evidence type="ECO:0000259" key="9">
    <source>
        <dbReference type="Pfam" id="PF07715"/>
    </source>
</evidence>
<keyword evidence="11" id="KW-1185">Reference proteome</keyword>
<gene>
    <name evidence="10" type="ORF">BST83_02450</name>
</gene>
<dbReference type="GO" id="GO:0009279">
    <property type="term" value="C:cell outer membrane"/>
    <property type="evidence" value="ECO:0007669"/>
    <property type="project" value="UniProtKB-SubCell"/>
</dbReference>
<evidence type="ECO:0000256" key="3">
    <source>
        <dbReference type="ARBA" id="ARBA00022452"/>
    </source>
</evidence>
<dbReference type="Pfam" id="PF13715">
    <property type="entry name" value="CarbopepD_reg_2"/>
    <property type="match status" value="1"/>
</dbReference>
<keyword evidence="3 7" id="KW-1134">Transmembrane beta strand</keyword>
<accession>A0A2S7KUD7</accession>
<comment type="similarity">
    <text evidence="7">Belongs to the TonB-dependent receptor family.</text>
</comment>
<evidence type="ECO:0000256" key="5">
    <source>
        <dbReference type="ARBA" id="ARBA00023136"/>
    </source>
</evidence>
<dbReference type="Pfam" id="PF07715">
    <property type="entry name" value="Plug"/>
    <property type="match status" value="1"/>
</dbReference>
<feature type="domain" description="TonB-dependent receptor plug" evidence="9">
    <location>
        <begin position="116"/>
        <end position="221"/>
    </location>
</feature>
<keyword evidence="8" id="KW-0732">Signal</keyword>
<evidence type="ECO:0000256" key="8">
    <source>
        <dbReference type="SAM" id="SignalP"/>
    </source>
</evidence>
<dbReference type="InterPro" id="IPR037066">
    <property type="entry name" value="Plug_dom_sf"/>
</dbReference>
<dbReference type="InterPro" id="IPR023997">
    <property type="entry name" value="TonB-dep_OMP_SusC/RagA_CS"/>
</dbReference>
<dbReference type="NCBIfam" id="TIGR04056">
    <property type="entry name" value="OMP_RagA_SusC"/>
    <property type="match status" value="1"/>
</dbReference>
<evidence type="ECO:0000313" key="10">
    <source>
        <dbReference type="EMBL" id="PQB06168.1"/>
    </source>
</evidence>
<keyword evidence="4 7" id="KW-0812">Transmembrane</keyword>
<dbReference type="Gene3D" id="2.40.170.20">
    <property type="entry name" value="TonB-dependent receptor, beta-barrel domain"/>
    <property type="match status" value="1"/>
</dbReference>
<reference evidence="10 11" key="1">
    <citation type="submission" date="2016-11" db="EMBL/GenBank/DDBJ databases">
        <title>Trade-off between light-utilization and light-protection in marine flavobacteria.</title>
        <authorList>
            <person name="Kumagai Y."/>
        </authorList>
    </citation>
    <scope>NUCLEOTIDE SEQUENCE [LARGE SCALE GENOMIC DNA]</scope>
    <source>
        <strain evidence="10 11">ATCC 700397</strain>
    </source>
</reference>
<dbReference type="Gene3D" id="2.170.130.10">
    <property type="entry name" value="TonB-dependent receptor, plug domain"/>
    <property type="match status" value="1"/>
</dbReference>
<dbReference type="AlphaFoldDB" id="A0A2S7KUD7"/>
<name>A0A2S7KUD7_9FLAO</name>
<dbReference type="SUPFAM" id="SSF49464">
    <property type="entry name" value="Carboxypeptidase regulatory domain-like"/>
    <property type="match status" value="1"/>
</dbReference>
<evidence type="ECO:0000256" key="2">
    <source>
        <dbReference type="ARBA" id="ARBA00022448"/>
    </source>
</evidence>
<dbReference type="InterPro" id="IPR012910">
    <property type="entry name" value="Plug_dom"/>
</dbReference>
<dbReference type="Proteomes" id="UP000239522">
    <property type="component" value="Unassembled WGS sequence"/>
</dbReference>
<dbReference type="NCBIfam" id="TIGR04057">
    <property type="entry name" value="SusC_RagA_signa"/>
    <property type="match status" value="1"/>
</dbReference>
<sequence>MKTKFNGILTLLLALVVQISFAQDKTISGTVSDQSGPLPGVSILIKGASTGTETDFDGKYTISASEGAVLVFRYLGYKTLEKRIGNSNVINLTMAEDSSVLEEVVIVAYGTSTREALTGSASVVTTKDLALRNVTSPIAAIEGKATGVQFVSASGQPGSDPTIVIRGVGTLNGSSDPLYIVDGIQFEGGLNTINQDDIASMTILKGGASTSLYGARAANGVVLITTKTGTKGKTQVNVTTQYGLVTRGIPEYDYLNPGQYYETMWEAYKNSLTGATAAADASVGIYSRLGYNPFNVPNDQIVGTDGTLNPAAQVTYKSLNWYDVLDQVGTRSNHSVNVASGGENHKVFFSASYLDEEGYIITSKFDRITTRVNGDFNVNKWLKIGGSANISISESKGPPSRGGSIANPFGFAKNIGSIYPVYLNDADGNLVLDAAGNRIFDVGEGDISLNQGSRPNNPGRHAIAEAILNDELNRDNTYGFRYYADLNITEGLNLRLNYGMDINEGINKSYENPIVGDGQPTGRYGETRFRRDVINFSQVLDYTKSFKNVHNFNATLGHESYQRDFSSNDGLATTQTASGIFEFDNFAIPVRLGGSTTTKRIEGYFARLKYDYDNKYYISGSVRSDGTSVLSTDARWGTFYSVGGAWRIDQEDFIKNVSFIDRLKLRASYGQVGNDDLNDFFISQALYSLTSNAGVPAIVFTNPGNQLLEWETVGSWEAALEFGLFNNFLDGSVEYWEKNSTDLLYNLPIPLSNGINSAPFNIADVSNSGIELSLTAHLLNKSDFKWDVTVQASTFKNEIVKLPEPFINGSKRWEVGRSRYDFFLFHSAGVDPANGDALYYMYEDDLDGNSVAILDANGVHETTNDWNDTQRAYSEANTIPDVLGSISNTFSYKGFTADLLFTYGIGGDLLDNGYSAMMHTGNYGNSYHPDVLNAWKQAGDITDVPRLEVGSTTQVQTQSTRFLTDASFLALKNVNVGYSFNDLITEKLGVSNMKVYVSGENLFINTARTGLNPQFNLGGTGAGNDFNPARTVTFGLNISL</sequence>
<feature type="signal peptide" evidence="8">
    <location>
        <begin position="1"/>
        <end position="22"/>
    </location>
</feature>
<evidence type="ECO:0000256" key="7">
    <source>
        <dbReference type="PROSITE-ProRule" id="PRU01360"/>
    </source>
</evidence>
<evidence type="ECO:0000313" key="11">
    <source>
        <dbReference type="Proteomes" id="UP000239522"/>
    </source>
</evidence>
<evidence type="ECO:0000256" key="6">
    <source>
        <dbReference type="ARBA" id="ARBA00023237"/>
    </source>
</evidence>
<dbReference type="Gene3D" id="2.60.40.1120">
    <property type="entry name" value="Carboxypeptidase-like, regulatory domain"/>
    <property type="match status" value="1"/>
</dbReference>
<evidence type="ECO:0000256" key="4">
    <source>
        <dbReference type="ARBA" id="ARBA00022692"/>
    </source>
</evidence>
<keyword evidence="2 7" id="KW-0813">Transport</keyword>
<organism evidence="10 11">
    <name type="scientific">Polaribacter filamentus</name>
    <dbReference type="NCBI Taxonomy" id="53483"/>
    <lineage>
        <taxon>Bacteria</taxon>
        <taxon>Pseudomonadati</taxon>
        <taxon>Bacteroidota</taxon>
        <taxon>Flavobacteriia</taxon>
        <taxon>Flavobacteriales</taxon>
        <taxon>Flavobacteriaceae</taxon>
    </lineage>
</organism>
<dbReference type="InterPro" id="IPR039426">
    <property type="entry name" value="TonB-dep_rcpt-like"/>
</dbReference>
<dbReference type="EMBL" id="MQUA01000013">
    <property type="protein sequence ID" value="PQB06168.1"/>
    <property type="molecule type" value="Genomic_DNA"/>
</dbReference>
<proteinExistence type="inferred from homology"/>
<comment type="caution">
    <text evidence="10">The sequence shown here is derived from an EMBL/GenBank/DDBJ whole genome shotgun (WGS) entry which is preliminary data.</text>
</comment>
<dbReference type="InterPro" id="IPR036942">
    <property type="entry name" value="Beta-barrel_TonB_sf"/>
</dbReference>
<keyword evidence="6 7" id="KW-0998">Cell outer membrane</keyword>
<dbReference type="OrthoDB" id="9768177at2"/>
<dbReference type="PROSITE" id="PS52016">
    <property type="entry name" value="TONB_DEPENDENT_REC_3"/>
    <property type="match status" value="1"/>
</dbReference>
<keyword evidence="5 7" id="KW-0472">Membrane</keyword>
<dbReference type="InterPro" id="IPR023996">
    <property type="entry name" value="TonB-dep_OMP_SusC/RagA"/>
</dbReference>
<dbReference type="InterPro" id="IPR008969">
    <property type="entry name" value="CarboxyPept-like_regulatory"/>
</dbReference>
<comment type="subcellular location">
    <subcellularLocation>
        <location evidence="1 7">Cell outer membrane</location>
        <topology evidence="1 7">Multi-pass membrane protein</topology>
    </subcellularLocation>
</comment>
<protein>
    <submittedName>
        <fullName evidence="10">SusC/RagA family protein</fullName>
    </submittedName>
</protein>
<feature type="chain" id="PRO_5015547749" evidence="8">
    <location>
        <begin position="23"/>
        <end position="1040"/>
    </location>
</feature>
<dbReference type="SUPFAM" id="SSF56935">
    <property type="entry name" value="Porins"/>
    <property type="match status" value="1"/>
</dbReference>
<dbReference type="RefSeq" id="WP_104808430.1">
    <property type="nucleotide sequence ID" value="NZ_MQUA01000013.1"/>
</dbReference>